<evidence type="ECO:0000256" key="1">
    <source>
        <dbReference type="SAM" id="Phobius"/>
    </source>
</evidence>
<feature type="transmembrane region" description="Helical" evidence="1">
    <location>
        <begin position="100"/>
        <end position="121"/>
    </location>
</feature>
<protein>
    <submittedName>
        <fullName evidence="2">Uncharacterized protein</fullName>
    </submittedName>
</protein>
<name>A0AAU3GXY9_9ACTN</name>
<keyword evidence="1" id="KW-1133">Transmembrane helix</keyword>
<feature type="transmembrane region" description="Helical" evidence="1">
    <location>
        <begin position="127"/>
        <end position="146"/>
    </location>
</feature>
<keyword evidence="1" id="KW-0812">Transmembrane</keyword>
<reference evidence="2" key="1">
    <citation type="submission" date="2022-10" db="EMBL/GenBank/DDBJ databases">
        <title>The complete genomes of actinobacterial strains from the NBC collection.</title>
        <authorList>
            <person name="Joergensen T.S."/>
            <person name="Alvarez Arevalo M."/>
            <person name="Sterndorff E.B."/>
            <person name="Faurdal D."/>
            <person name="Vuksanovic O."/>
            <person name="Mourched A.-S."/>
            <person name="Charusanti P."/>
            <person name="Shaw S."/>
            <person name="Blin K."/>
            <person name="Weber T."/>
        </authorList>
    </citation>
    <scope>NUCLEOTIDE SEQUENCE</scope>
    <source>
        <strain evidence="2">NBC_01401</strain>
    </source>
</reference>
<dbReference type="EMBL" id="CP109535">
    <property type="protein sequence ID" value="WTY98034.1"/>
    <property type="molecule type" value="Genomic_DNA"/>
</dbReference>
<dbReference type="AlphaFoldDB" id="A0AAU3GXY9"/>
<feature type="transmembrane region" description="Helical" evidence="1">
    <location>
        <begin position="34"/>
        <end position="52"/>
    </location>
</feature>
<accession>A0AAU3GXY9</accession>
<proteinExistence type="predicted"/>
<feature type="transmembrane region" description="Helical" evidence="1">
    <location>
        <begin position="58"/>
        <end position="75"/>
    </location>
</feature>
<sequence>MTQRPTAAEAACALQDIDERRDQAFDATQREARWVSVVLGTVIFLFLALPDFLGLDAVVWGSWSFGAVFLAYGILQRTRWGASALGRPTRIRKEKLPHQFARQLLLVLLILILTVALAALVPDRLTLPYWRTGLGVVLGGTVIFFGPRSRDWLFTKTKSGRGGTGSATHASH</sequence>
<organism evidence="2">
    <name type="scientific">Streptomyces sp. NBC_01401</name>
    <dbReference type="NCBI Taxonomy" id="2903854"/>
    <lineage>
        <taxon>Bacteria</taxon>
        <taxon>Bacillati</taxon>
        <taxon>Actinomycetota</taxon>
        <taxon>Actinomycetes</taxon>
        <taxon>Kitasatosporales</taxon>
        <taxon>Streptomycetaceae</taxon>
        <taxon>Streptomyces</taxon>
    </lineage>
</organism>
<keyword evidence="1" id="KW-0472">Membrane</keyword>
<gene>
    <name evidence="2" type="ORF">OG626_25685</name>
</gene>
<evidence type="ECO:0000313" key="2">
    <source>
        <dbReference type="EMBL" id="WTY98034.1"/>
    </source>
</evidence>